<sequence length="433" mass="49296">MKKICLFLPTNRECANAIGLMIKEAKYAVDNFDVLVHVLILDTSSGDEYKSNLEAVKQYDQVNKVSVSYFDDKRQKSFIRNVIYDAKQHDVMARLLAIMLPEGCSYGACTNRGFLISTAFGCDSIHRRDSDSRLQRVNGEYIFPIYQELRSLSQNAHDVSGKVDYVTLLPEQEQMPVSLVGGAFIGAMSVDVQEMQSINSDVYETIVSLDVPDCYSEAQRKEFVEKSFKGNGIERFNGDKSILCSVDPYAVDMCNVSFYKVHQKIPLPPAKSTIASDYFLIHMINSSKLPGVEHNRHIDNYHTPERKTDDGFFDYQIRLVKYYVSLNYFGFIFSRLDELGLELLDHDYQVNSEVVLGVIEESLKLDQETAKKTLNIIIKEYAKLGGRYEKLSRIISDRFSELLSEAKSDMEDFIFLTGVWSSLINSSKKQVSI</sequence>
<dbReference type="AlphaFoldDB" id="A0A9X3CLG3"/>
<evidence type="ECO:0000313" key="1">
    <source>
        <dbReference type="EMBL" id="MCW8345583.1"/>
    </source>
</evidence>
<dbReference type="InterPro" id="IPR046238">
    <property type="entry name" value="DUF6271"/>
</dbReference>
<dbReference type="Pfam" id="PF19787">
    <property type="entry name" value="DUF6271"/>
    <property type="match status" value="1"/>
</dbReference>
<reference evidence="1" key="1">
    <citation type="submission" date="2022-02" db="EMBL/GenBank/DDBJ databases">
        <title>Vibrio sp. nov, a new bacterium isolated from seawater.</title>
        <authorList>
            <person name="Yuan Y."/>
        </authorList>
    </citation>
    <scope>NUCLEOTIDE SEQUENCE</scope>
    <source>
        <strain evidence="1">ZSDZ65</strain>
    </source>
</reference>
<accession>A0A9X3CLG3</accession>
<evidence type="ECO:0000313" key="2">
    <source>
        <dbReference type="Proteomes" id="UP001155587"/>
    </source>
</evidence>
<name>A0A9X3CLG3_9VIBR</name>
<dbReference type="RefSeq" id="WP_265673993.1">
    <property type="nucleotide sequence ID" value="NZ_JAKRRY010000005.1"/>
</dbReference>
<organism evidence="1 2">
    <name type="scientific">Vibrio qingdaonensis</name>
    <dbReference type="NCBI Taxonomy" id="2829491"/>
    <lineage>
        <taxon>Bacteria</taxon>
        <taxon>Pseudomonadati</taxon>
        <taxon>Pseudomonadota</taxon>
        <taxon>Gammaproteobacteria</taxon>
        <taxon>Vibrionales</taxon>
        <taxon>Vibrionaceae</taxon>
        <taxon>Vibrio</taxon>
    </lineage>
</organism>
<comment type="caution">
    <text evidence="1">The sequence shown here is derived from an EMBL/GenBank/DDBJ whole genome shotgun (WGS) entry which is preliminary data.</text>
</comment>
<keyword evidence="2" id="KW-1185">Reference proteome</keyword>
<proteinExistence type="predicted"/>
<dbReference type="EMBL" id="JAKRRY010000005">
    <property type="protein sequence ID" value="MCW8345583.1"/>
    <property type="molecule type" value="Genomic_DNA"/>
</dbReference>
<dbReference type="Proteomes" id="UP001155587">
    <property type="component" value="Unassembled WGS sequence"/>
</dbReference>
<protein>
    <submittedName>
        <fullName evidence="1">DUF6271 family protein</fullName>
    </submittedName>
</protein>
<gene>
    <name evidence="1" type="ORF">MD535_06105</name>
</gene>